<keyword evidence="2" id="KW-1185">Reference proteome</keyword>
<accession>A0ACB8SV30</accession>
<proteinExistence type="predicted"/>
<dbReference type="EMBL" id="MU277222">
    <property type="protein sequence ID" value="KAI0060052.1"/>
    <property type="molecule type" value="Genomic_DNA"/>
</dbReference>
<name>A0ACB8SV30_9AGAM</name>
<organism evidence="1 2">
    <name type="scientific">Artomyces pyxidatus</name>
    <dbReference type="NCBI Taxonomy" id="48021"/>
    <lineage>
        <taxon>Eukaryota</taxon>
        <taxon>Fungi</taxon>
        <taxon>Dikarya</taxon>
        <taxon>Basidiomycota</taxon>
        <taxon>Agaricomycotina</taxon>
        <taxon>Agaricomycetes</taxon>
        <taxon>Russulales</taxon>
        <taxon>Auriscalpiaceae</taxon>
        <taxon>Artomyces</taxon>
    </lineage>
</organism>
<evidence type="ECO:0000313" key="1">
    <source>
        <dbReference type="EMBL" id="KAI0060052.1"/>
    </source>
</evidence>
<protein>
    <submittedName>
        <fullName evidence="1">Uncharacterized protein</fullName>
    </submittedName>
</protein>
<reference evidence="1" key="2">
    <citation type="journal article" date="2022" name="New Phytol.">
        <title>Evolutionary transition to the ectomycorrhizal habit in the genomes of a hyperdiverse lineage of mushroom-forming fungi.</title>
        <authorList>
            <person name="Looney B."/>
            <person name="Miyauchi S."/>
            <person name="Morin E."/>
            <person name="Drula E."/>
            <person name="Courty P.E."/>
            <person name="Kohler A."/>
            <person name="Kuo A."/>
            <person name="LaButti K."/>
            <person name="Pangilinan J."/>
            <person name="Lipzen A."/>
            <person name="Riley R."/>
            <person name="Andreopoulos W."/>
            <person name="He G."/>
            <person name="Johnson J."/>
            <person name="Nolan M."/>
            <person name="Tritt A."/>
            <person name="Barry K.W."/>
            <person name="Grigoriev I.V."/>
            <person name="Nagy L.G."/>
            <person name="Hibbett D."/>
            <person name="Henrissat B."/>
            <person name="Matheny P.B."/>
            <person name="Labbe J."/>
            <person name="Martin F.M."/>
        </authorList>
    </citation>
    <scope>NUCLEOTIDE SEQUENCE</scope>
    <source>
        <strain evidence="1">HHB10654</strain>
    </source>
</reference>
<comment type="caution">
    <text evidence="1">The sequence shown here is derived from an EMBL/GenBank/DDBJ whole genome shotgun (WGS) entry which is preliminary data.</text>
</comment>
<reference evidence="1" key="1">
    <citation type="submission" date="2021-03" db="EMBL/GenBank/DDBJ databases">
        <authorList>
            <consortium name="DOE Joint Genome Institute"/>
            <person name="Ahrendt S."/>
            <person name="Looney B.P."/>
            <person name="Miyauchi S."/>
            <person name="Morin E."/>
            <person name="Drula E."/>
            <person name="Courty P.E."/>
            <person name="Chicoki N."/>
            <person name="Fauchery L."/>
            <person name="Kohler A."/>
            <person name="Kuo A."/>
            <person name="Labutti K."/>
            <person name="Pangilinan J."/>
            <person name="Lipzen A."/>
            <person name="Riley R."/>
            <person name="Andreopoulos W."/>
            <person name="He G."/>
            <person name="Johnson J."/>
            <person name="Barry K.W."/>
            <person name="Grigoriev I.V."/>
            <person name="Nagy L."/>
            <person name="Hibbett D."/>
            <person name="Henrissat B."/>
            <person name="Matheny P.B."/>
            <person name="Labbe J."/>
            <person name="Martin F."/>
        </authorList>
    </citation>
    <scope>NUCLEOTIDE SEQUENCE</scope>
    <source>
        <strain evidence="1">HHB10654</strain>
    </source>
</reference>
<sequence>MLKRRLPEDFELADRPPARRRNDFGRAGERSSCECSLGNLLPVLVQATSRLGTDPISNNSPVYSTERALCSCCAKAGRLGIYRLLRGEEQENFCRTVLQPNNLRYAVPEGSVVATGLGGPLQNMERREMSADCRASVLDDIRSRQLGTSNTNLGASDREGSSSSTTRRGPGHVEDREERTGMRRFGVTVSLVRQLGRQAAGSMELRMFVAKI</sequence>
<gene>
    <name evidence="1" type="ORF">BV25DRAFT_1840024</name>
</gene>
<evidence type="ECO:0000313" key="2">
    <source>
        <dbReference type="Proteomes" id="UP000814140"/>
    </source>
</evidence>
<dbReference type="Proteomes" id="UP000814140">
    <property type="component" value="Unassembled WGS sequence"/>
</dbReference>